<sequence length="81" mass="9816">MRISNPPRKFDVICELQFHIGHLIPVPRAKEQKERKKKKNKMRGLIPNFWGKEPNRRLIRKEILLLAHGRDRYPSKYKNEK</sequence>
<dbReference type="EMBL" id="CP069103">
    <property type="protein sequence ID" value="QSS51538.1"/>
    <property type="molecule type" value="Genomic_DNA"/>
</dbReference>
<gene>
    <name evidence="1" type="ORF">I7I53_06889</name>
</gene>
<proteinExistence type="predicted"/>
<evidence type="ECO:0000313" key="2">
    <source>
        <dbReference type="Proteomes" id="UP000663419"/>
    </source>
</evidence>
<evidence type="ECO:0000313" key="1">
    <source>
        <dbReference type="EMBL" id="QSS51538.1"/>
    </source>
</evidence>
<organism evidence="1 2">
    <name type="scientific">Ajellomyces capsulatus (strain H88)</name>
    <name type="common">Darling's disease fungus</name>
    <name type="synonym">Histoplasma capsulatum</name>
    <dbReference type="NCBI Taxonomy" id="544711"/>
    <lineage>
        <taxon>Eukaryota</taxon>
        <taxon>Fungi</taxon>
        <taxon>Dikarya</taxon>
        <taxon>Ascomycota</taxon>
        <taxon>Pezizomycotina</taxon>
        <taxon>Eurotiomycetes</taxon>
        <taxon>Eurotiomycetidae</taxon>
        <taxon>Onygenales</taxon>
        <taxon>Ajellomycetaceae</taxon>
        <taxon>Histoplasma</taxon>
    </lineage>
</organism>
<accession>A0A8A1LAU3</accession>
<reference evidence="1" key="1">
    <citation type="submission" date="2021-01" db="EMBL/GenBank/DDBJ databases">
        <title>Chromosome-level genome assembly of a human fungal pathogen reveals clustering of transcriptionally co-regulated genes.</title>
        <authorList>
            <person name="Voorhies M."/>
            <person name="Cohen S."/>
            <person name="Shea T.P."/>
            <person name="Petrus S."/>
            <person name="Munoz J.F."/>
            <person name="Poplawski S."/>
            <person name="Goldman W.E."/>
            <person name="Michael T."/>
            <person name="Cuomo C.A."/>
            <person name="Sil A."/>
            <person name="Beyhan S."/>
        </authorList>
    </citation>
    <scope>NUCLEOTIDE SEQUENCE</scope>
    <source>
        <strain evidence="1">H88</strain>
    </source>
</reference>
<protein>
    <submittedName>
        <fullName evidence="1">Uncharacterized protein</fullName>
    </submittedName>
</protein>
<dbReference type="VEuPathDB" id="FungiDB:I7I53_06889"/>
<dbReference type="Proteomes" id="UP000663419">
    <property type="component" value="Chromosome 2"/>
</dbReference>
<dbReference type="AlphaFoldDB" id="A0A8A1LAU3"/>
<name>A0A8A1LAU3_AJEC8</name>